<evidence type="ECO:0000256" key="3">
    <source>
        <dbReference type="ARBA" id="ARBA00022630"/>
    </source>
</evidence>
<dbReference type="GO" id="GO:0009236">
    <property type="term" value="P:cobalamin biosynthetic process"/>
    <property type="evidence" value="ECO:0007669"/>
    <property type="project" value="UniProtKB-KW"/>
</dbReference>
<dbReference type="InterPro" id="IPR000415">
    <property type="entry name" value="Nitroreductase-like"/>
</dbReference>
<comment type="catalytic activity">
    <reaction evidence="9">
        <text>FMNH2 + O2 = dialurate + 5,6-dimethylbenzimidazole + D-erythrose 4-phosphate + H(+)</text>
        <dbReference type="Rhea" id="RHEA:27345"/>
        <dbReference type="ChEBI" id="CHEBI:15378"/>
        <dbReference type="ChEBI" id="CHEBI:15379"/>
        <dbReference type="ChEBI" id="CHEBI:15890"/>
        <dbReference type="ChEBI" id="CHEBI:16897"/>
        <dbReference type="ChEBI" id="CHEBI:57618"/>
        <dbReference type="ChEBI" id="CHEBI:140629"/>
        <dbReference type="EC" id="1.13.11.79"/>
    </reaction>
</comment>
<dbReference type="PANTHER" id="PTHR23026:SF90">
    <property type="entry name" value="IODOTYROSINE DEIODINASE 1"/>
    <property type="match status" value="1"/>
</dbReference>
<evidence type="ECO:0000256" key="13">
    <source>
        <dbReference type="SAM" id="MobiDB-lite"/>
    </source>
</evidence>
<keyword evidence="7 15" id="KW-0560">Oxidoreductase</keyword>
<evidence type="ECO:0000256" key="11">
    <source>
        <dbReference type="ARBA" id="ARBA00066311"/>
    </source>
</evidence>
<dbReference type="AlphaFoldDB" id="A0A6M0QVU0"/>
<evidence type="ECO:0000256" key="1">
    <source>
        <dbReference type="ARBA" id="ARBA00011823"/>
    </source>
</evidence>
<dbReference type="CDD" id="cd02145">
    <property type="entry name" value="BluB"/>
    <property type="match status" value="1"/>
</dbReference>
<organism evidence="15 16">
    <name type="scientific">Tabrizicola oligotrophica</name>
    <dbReference type="NCBI Taxonomy" id="2710650"/>
    <lineage>
        <taxon>Bacteria</taxon>
        <taxon>Pseudomonadati</taxon>
        <taxon>Pseudomonadota</taxon>
        <taxon>Alphaproteobacteria</taxon>
        <taxon>Rhodobacterales</taxon>
        <taxon>Paracoccaceae</taxon>
        <taxon>Tabrizicola</taxon>
    </lineage>
</organism>
<dbReference type="EMBL" id="JAAIVJ010000009">
    <property type="protein sequence ID" value="NEY91545.1"/>
    <property type="molecule type" value="Genomic_DNA"/>
</dbReference>
<feature type="compositionally biased region" description="Polar residues" evidence="13">
    <location>
        <begin position="1"/>
        <end position="11"/>
    </location>
</feature>
<evidence type="ECO:0000256" key="6">
    <source>
        <dbReference type="ARBA" id="ARBA00022857"/>
    </source>
</evidence>
<evidence type="ECO:0000256" key="5">
    <source>
        <dbReference type="ARBA" id="ARBA00022741"/>
    </source>
</evidence>
<dbReference type="Proteomes" id="UP000477782">
    <property type="component" value="Unassembled WGS sequence"/>
</dbReference>
<comment type="subunit">
    <text evidence="1">Homooctamer.</text>
</comment>
<dbReference type="FunFam" id="3.40.109.10:FF:000013">
    <property type="entry name" value="5,6-dimethylbenzimidazole synthase"/>
    <property type="match status" value="1"/>
</dbReference>
<evidence type="ECO:0000256" key="7">
    <source>
        <dbReference type="ARBA" id="ARBA00023002"/>
    </source>
</evidence>
<dbReference type="NCBIfam" id="TIGR02476">
    <property type="entry name" value="BluB"/>
    <property type="match status" value="1"/>
</dbReference>
<dbReference type="EC" id="1.13.11.79" evidence="11"/>
<accession>A0A6M0QVU0</accession>
<dbReference type="InterPro" id="IPR012825">
    <property type="entry name" value="BluB"/>
</dbReference>
<keyword evidence="4" id="KW-0288">FMN</keyword>
<evidence type="ECO:0000256" key="4">
    <source>
        <dbReference type="ARBA" id="ARBA00022643"/>
    </source>
</evidence>
<dbReference type="RefSeq" id="WP_164627026.1">
    <property type="nucleotide sequence ID" value="NZ_JAAIVJ010000009.1"/>
</dbReference>
<keyword evidence="6" id="KW-0521">NADP</keyword>
<evidence type="ECO:0000313" key="16">
    <source>
        <dbReference type="Proteomes" id="UP000477782"/>
    </source>
</evidence>
<reference evidence="15 16" key="1">
    <citation type="submission" date="2020-02" db="EMBL/GenBank/DDBJ databases">
        <authorList>
            <person name="Chen W.-M."/>
        </authorList>
    </citation>
    <scope>NUCLEOTIDE SEQUENCE [LARGE SCALE GENOMIC DNA]</scope>
    <source>
        <strain evidence="15 16">KMS-5</strain>
    </source>
</reference>
<keyword evidence="16" id="KW-1185">Reference proteome</keyword>
<evidence type="ECO:0000256" key="10">
    <source>
        <dbReference type="ARBA" id="ARBA00061097"/>
    </source>
</evidence>
<keyword evidence="2" id="KW-0169">Cobalamin biosynthesis</keyword>
<sequence>MSVATSETFTAESPILPAGPFEPAEREAVYRAIHSRRDVRSQFTPRPIDEATLRRLLMAAHHAPSVGLSQPWNFIVIRSDEVKARAHAAFARASAEACAMFPEAQRPLYSALKLEGILQAPVNLCVTCDHSRGGPVVLGRTHQPEMDLFSTVCAVQNLWLAARAEGIGVGWVSIFHREDLRDILGLPDHVSPVAWLCLGHVDELYAEPELQVRGWTRRLPLDDLIYHEGWGQNAG</sequence>
<proteinExistence type="inferred from homology"/>
<evidence type="ECO:0000259" key="14">
    <source>
        <dbReference type="Pfam" id="PF00881"/>
    </source>
</evidence>
<dbReference type="InterPro" id="IPR029479">
    <property type="entry name" value="Nitroreductase"/>
</dbReference>
<dbReference type="GO" id="GO:0016705">
    <property type="term" value="F:oxidoreductase activity, acting on paired donors, with incorporation or reduction of molecular oxygen"/>
    <property type="evidence" value="ECO:0007669"/>
    <property type="project" value="UniProtKB-ARBA"/>
</dbReference>
<dbReference type="GO" id="GO:0102919">
    <property type="term" value="F:5,6-dimethylbenzimidazole synthase activity"/>
    <property type="evidence" value="ECO:0007669"/>
    <property type="project" value="UniProtKB-EC"/>
</dbReference>
<protein>
    <recommendedName>
        <fullName evidence="12">5,6-dimethylbenzimidazole synthase</fullName>
        <ecNumber evidence="11">1.13.11.79</ecNumber>
    </recommendedName>
</protein>
<dbReference type="InterPro" id="IPR050627">
    <property type="entry name" value="Nitroreductase/BluB"/>
</dbReference>
<evidence type="ECO:0000313" key="15">
    <source>
        <dbReference type="EMBL" id="NEY91545.1"/>
    </source>
</evidence>
<feature type="region of interest" description="Disordered" evidence="13">
    <location>
        <begin position="1"/>
        <end position="20"/>
    </location>
</feature>
<dbReference type="SUPFAM" id="SSF55469">
    <property type="entry name" value="FMN-dependent nitroreductase-like"/>
    <property type="match status" value="1"/>
</dbReference>
<evidence type="ECO:0000256" key="12">
    <source>
        <dbReference type="ARBA" id="ARBA00068702"/>
    </source>
</evidence>
<dbReference type="GO" id="GO:0000166">
    <property type="term" value="F:nucleotide binding"/>
    <property type="evidence" value="ECO:0007669"/>
    <property type="project" value="UniProtKB-KW"/>
</dbReference>
<dbReference type="Pfam" id="PF00881">
    <property type="entry name" value="Nitroreductase"/>
    <property type="match status" value="1"/>
</dbReference>
<evidence type="ECO:0000256" key="2">
    <source>
        <dbReference type="ARBA" id="ARBA00022573"/>
    </source>
</evidence>
<feature type="domain" description="Nitroreductase" evidence="14">
    <location>
        <begin position="33"/>
        <end position="200"/>
    </location>
</feature>
<keyword evidence="5" id="KW-0547">Nucleotide-binding</keyword>
<dbReference type="PANTHER" id="PTHR23026">
    <property type="entry name" value="NADPH NITROREDUCTASE"/>
    <property type="match status" value="1"/>
</dbReference>
<name>A0A6M0QVU0_9RHOB</name>
<evidence type="ECO:0000256" key="9">
    <source>
        <dbReference type="ARBA" id="ARBA00051314"/>
    </source>
</evidence>
<evidence type="ECO:0000256" key="8">
    <source>
        <dbReference type="ARBA" id="ARBA00023027"/>
    </source>
</evidence>
<comment type="caution">
    <text evidence="15">The sequence shown here is derived from an EMBL/GenBank/DDBJ whole genome shotgun (WGS) entry which is preliminary data.</text>
</comment>
<dbReference type="Gene3D" id="3.40.109.10">
    <property type="entry name" value="NADH Oxidase"/>
    <property type="match status" value="1"/>
</dbReference>
<gene>
    <name evidence="15" type="primary">bluB</name>
    <name evidence="15" type="ORF">G4Z14_14665</name>
</gene>
<keyword evidence="8" id="KW-0520">NAD</keyword>
<keyword evidence="3" id="KW-0285">Flavoprotein</keyword>
<comment type="similarity">
    <text evidence="10">Belongs to the BluB family.</text>
</comment>